<evidence type="ECO:0000256" key="1">
    <source>
        <dbReference type="ARBA" id="ARBA00005859"/>
    </source>
</evidence>
<dbReference type="STRING" id="766136.BHF68_12515"/>
<evidence type="ECO:0000256" key="4">
    <source>
        <dbReference type="ARBA" id="ARBA00022741"/>
    </source>
</evidence>
<comment type="caution">
    <text evidence="12">The sequence shown here is derived from an EMBL/GenBank/DDBJ whole genome shotgun (WGS) entry which is preliminary data.</text>
</comment>
<dbReference type="GO" id="GO:0005737">
    <property type="term" value="C:cytoplasm"/>
    <property type="evidence" value="ECO:0007669"/>
    <property type="project" value="InterPro"/>
</dbReference>
<keyword evidence="6 8" id="KW-0460">Magnesium</keyword>
<dbReference type="UniPathway" id="UPA00253">
    <property type="reaction ID" value="UER00333"/>
</dbReference>
<dbReference type="GO" id="GO:0008795">
    <property type="term" value="F:NAD+ synthase activity"/>
    <property type="evidence" value="ECO:0007669"/>
    <property type="project" value="UniProtKB-UniRule"/>
</dbReference>
<dbReference type="InterPro" id="IPR014729">
    <property type="entry name" value="Rossmann-like_a/b/a_fold"/>
</dbReference>
<dbReference type="InterPro" id="IPR022310">
    <property type="entry name" value="NAD/GMP_synthase"/>
</dbReference>
<feature type="binding site" description="in other chain" evidence="8">
    <location>
        <position position="125"/>
    </location>
    <ligand>
        <name>deamido-NAD(+)</name>
        <dbReference type="ChEBI" id="CHEBI:58437"/>
        <note>ligand shared between two neighboring subunits</note>
    </ligand>
</feature>
<comment type="function">
    <text evidence="8">Catalyzes the ATP-dependent amidation of deamido-NAD to form NAD. Uses ammonia as a nitrogen source.</text>
</comment>
<dbReference type="EMBL" id="MIJE01000036">
    <property type="protein sequence ID" value="OEF95659.1"/>
    <property type="molecule type" value="Genomic_DNA"/>
</dbReference>
<proteinExistence type="inferred from homology"/>
<evidence type="ECO:0000256" key="6">
    <source>
        <dbReference type="ARBA" id="ARBA00022842"/>
    </source>
</evidence>
<evidence type="ECO:0000256" key="2">
    <source>
        <dbReference type="ARBA" id="ARBA00022598"/>
    </source>
</evidence>
<comment type="caution">
    <text evidence="8">Lacks conserved residue(s) required for the propagation of feature annotation.</text>
</comment>
<feature type="binding site" evidence="8">
    <location>
        <position position="150"/>
    </location>
    <ligand>
        <name>Mg(2+)</name>
        <dbReference type="ChEBI" id="CHEBI:18420"/>
    </ligand>
</feature>
<feature type="binding site" evidence="8">
    <location>
        <position position="45"/>
    </location>
    <ligand>
        <name>Mg(2+)</name>
        <dbReference type="ChEBI" id="CHEBI:18420"/>
    </ligand>
</feature>
<keyword evidence="2 8" id="KW-0436">Ligase</keyword>
<dbReference type="AlphaFoldDB" id="A0A1E5FYL2"/>
<sequence>MKVDINKILDIDVELTTRILVEFIKEEVRKVGYEKVVMGLSGGIDSAVVAYLAAKAIGPENVYAIMMPYKTSNPDSLSDAKKIVEDLKINAKTIEITPMIDAYFSLPESDSTETDMLRKGNKMARERMSILYDHSSLYDALVIGTSNKTELLLGYGTIYGDMASALNPIGDLYKHQIYLLARYLGVPDSIITKAPSADLWEGQTDEQELGSTYDELDCFLYYKYDCRYTDEELLDYYDNDFIARVVKRVQINHYKRKSPVIAKVSHRSVGHDFLYPRDWNY</sequence>
<evidence type="ECO:0000256" key="5">
    <source>
        <dbReference type="ARBA" id="ARBA00022840"/>
    </source>
</evidence>
<dbReference type="Gene3D" id="3.40.50.620">
    <property type="entry name" value="HUPs"/>
    <property type="match status" value="1"/>
</dbReference>
<dbReference type="RefSeq" id="WP_069644472.1">
    <property type="nucleotide sequence ID" value="NZ_MIJE01000036.1"/>
</dbReference>
<dbReference type="GO" id="GO:0003952">
    <property type="term" value="F:NAD+ synthase (glutamine-hydrolyzing) activity"/>
    <property type="evidence" value="ECO:0007669"/>
    <property type="project" value="InterPro"/>
</dbReference>
<dbReference type="InterPro" id="IPR022926">
    <property type="entry name" value="NH(3)-dep_NAD(+)_synth"/>
</dbReference>
<evidence type="ECO:0000256" key="8">
    <source>
        <dbReference type="HAMAP-Rule" id="MF_00193"/>
    </source>
</evidence>
<dbReference type="PANTHER" id="PTHR23090">
    <property type="entry name" value="NH 3 /GLUTAMINE-DEPENDENT NAD + SYNTHETASE"/>
    <property type="match status" value="1"/>
</dbReference>
<feature type="domain" description="NAD/GMP synthase" evidence="11">
    <location>
        <begin position="20"/>
        <end position="259"/>
    </location>
</feature>
<organism evidence="12 13">
    <name type="scientific">Desulfuribacillus alkaliarsenatis</name>
    <dbReference type="NCBI Taxonomy" id="766136"/>
    <lineage>
        <taxon>Bacteria</taxon>
        <taxon>Bacillati</taxon>
        <taxon>Bacillota</taxon>
        <taxon>Desulfuribacillia</taxon>
        <taxon>Desulfuribacillales</taxon>
        <taxon>Desulfuribacillaceae</taxon>
        <taxon>Desulfuribacillus</taxon>
    </lineage>
</organism>
<protein>
    <recommendedName>
        <fullName evidence="8 10">NH(3)-dependent NAD(+) synthetase</fullName>
        <ecNumber evidence="8 10">6.3.1.5</ecNumber>
    </recommendedName>
</protein>
<comment type="pathway">
    <text evidence="8">Cofactor biosynthesis; NAD(+) biosynthesis; NAD(+) from deamido-NAD(+) (ammonia route): step 1/1.</text>
</comment>
<accession>A0A1E5FYL2</accession>
<dbReference type="SUPFAM" id="SSF52402">
    <property type="entry name" value="Adenine nucleotide alpha hydrolases-like"/>
    <property type="match status" value="1"/>
</dbReference>
<evidence type="ECO:0000256" key="7">
    <source>
        <dbReference type="ARBA" id="ARBA00023027"/>
    </source>
</evidence>
<gene>
    <name evidence="8" type="primary">nadE</name>
    <name evidence="12" type="ORF">BHF68_12515</name>
</gene>
<evidence type="ECO:0000256" key="9">
    <source>
        <dbReference type="RuleBase" id="RU003811"/>
    </source>
</evidence>
<evidence type="ECO:0000313" key="12">
    <source>
        <dbReference type="EMBL" id="OEF95659.1"/>
    </source>
</evidence>
<dbReference type="Proteomes" id="UP000094296">
    <property type="component" value="Unassembled WGS sequence"/>
</dbReference>
<dbReference type="NCBIfam" id="TIGR00552">
    <property type="entry name" value="nadE"/>
    <property type="match status" value="1"/>
</dbReference>
<comment type="catalytic activity">
    <reaction evidence="8 10">
        <text>deamido-NAD(+) + NH4(+) + ATP = AMP + diphosphate + NAD(+) + H(+)</text>
        <dbReference type="Rhea" id="RHEA:21188"/>
        <dbReference type="ChEBI" id="CHEBI:15378"/>
        <dbReference type="ChEBI" id="CHEBI:28938"/>
        <dbReference type="ChEBI" id="CHEBI:30616"/>
        <dbReference type="ChEBI" id="CHEBI:33019"/>
        <dbReference type="ChEBI" id="CHEBI:57540"/>
        <dbReference type="ChEBI" id="CHEBI:58437"/>
        <dbReference type="ChEBI" id="CHEBI:456215"/>
        <dbReference type="EC" id="6.3.1.5"/>
    </reaction>
</comment>
<evidence type="ECO:0000256" key="10">
    <source>
        <dbReference type="RuleBase" id="RU003812"/>
    </source>
</evidence>
<keyword evidence="13" id="KW-1185">Reference proteome</keyword>
<keyword evidence="4 8" id="KW-0547">Nucleotide-binding</keyword>
<evidence type="ECO:0000259" key="11">
    <source>
        <dbReference type="Pfam" id="PF02540"/>
    </source>
</evidence>
<feature type="binding site" evidence="8">
    <location>
        <position position="145"/>
    </location>
    <ligand>
        <name>ATP</name>
        <dbReference type="ChEBI" id="CHEBI:30616"/>
    </ligand>
</feature>
<dbReference type="GO" id="GO:0004359">
    <property type="term" value="F:glutaminase activity"/>
    <property type="evidence" value="ECO:0007669"/>
    <property type="project" value="InterPro"/>
</dbReference>
<dbReference type="GO" id="GO:0046872">
    <property type="term" value="F:metal ion binding"/>
    <property type="evidence" value="ECO:0007669"/>
    <property type="project" value="UniProtKB-KW"/>
</dbReference>
<feature type="binding site" evidence="8">
    <location>
        <position position="174"/>
    </location>
    <ligand>
        <name>ATP</name>
        <dbReference type="ChEBI" id="CHEBI:30616"/>
    </ligand>
</feature>
<keyword evidence="5 8" id="KW-0067">ATP-binding</keyword>
<comment type="similarity">
    <text evidence="1 8 9">Belongs to the NAD synthetase family.</text>
</comment>
<evidence type="ECO:0000256" key="3">
    <source>
        <dbReference type="ARBA" id="ARBA00022723"/>
    </source>
</evidence>
<keyword evidence="7 8" id="KW-0520">NAD</keyword>
<dbReference type="GO" id="GO:0005524">
    <property type="term" value="F:ATP binding"/>
    <property type="evidence" value="ECO:0007669"/>
    <property type="project" value="UniProtKB-UniRule"/>
</dbReference>
<evidence type="ECO:0000313" key="13">
    <source>
        <dbReference type="Proteomes" id="UP000094296"/>
    </source>
</evidence>
<comment type="subunit">
    <text evidence="8">Homodimer.</text>
</comment>
<dbReference type="Pfam" id="PF02540">
    <property type="entry name" value="NAD_synthase"/>
    <property type="match status" value="1"/>
</dbReference>
<dbReference type="GO" id="GO:0009435">
    <property type="term" value="P:NAD+ biosynthetic process"/>
    <property type="evidence" value="ECO:0007669"/>
    <property type="project" value="UniProtKB-UniRule"/>
</dbReference>
<feature type="binding site" evidence="8">
    <location>
        <position position="196"/>
    </location>
    <ligand>
        <name>ATP</name>
        <dbReference type="ChEBI" id="CHEBI:30616"/>
    </ligand>
</feature>
<dbReference type="PANTHER" id="PTHR23090:SF9">
    <property type="entry name" value="GLUTAMINE-DEPENDENT NAD(+) SYNTHETASE"/>
    <property type="match status" value="1"/>
</dbReference>
<dbReference type="InterPro" id="IPR003694">
    <property type="entry name" value="NAD_synthase"/>
</dbReference>
<dbReference type="EC" id="6.3.1.5" evidence="8 10"/>
<dbReference type="CDD" id="cd00553">
    <property type="entry name" value="NAD_synthase"/>
    <property type="match status" value="1"/>
</dbReference>
<dbReference type="HAMAP" id="MF_00193">
    <property type="entry name" value="NadE_ammonia_dep"/>
    <property type="match status" value="1"/>
</dbReference>
<dbReference type="OrthoDB" id="9803818at2"/>
<dbReference type="FunFam" id="3.40.50.620:FF:000106">
    <property type="entry name" value="Glutamine-dependent NAD(+) synthetase"/>
    <property type="match status" value="1"/>
</dbReference>
<reference evidence="12 13" key="1">
    <citation type="submission" date="2016-09" db="EMBL/GenBank/DDBJ databases">
        <title>Draft genome sequence for the type strain of Desulfuribacillus alkaliarsenatis AHT28, an obligately anaerobic, sulfidogenic bacterium isolated from Russian soda lake sediments.</title>
        <authorList>
            <person name="Abin C.A."/>
            <person name="Hollibaugh J.T."/>
        </authorList>
    </citation>
    <scope>NUCLEOTIDE SEQUENCE [LARGE SCALE GENOMIC DNA]</scope>
    <source>
        <strain evidence="12 13">AHT28</strain>
    </source>
</reference>
<keyword evidence="3 8" id="KW-0479">Metal-binding</keyword>
<name>A0A1E5FYL2_9FIRM</name>
<dbReference type="NCBIfam" id="NF010587">
    <property type="entry name" value="PRK13980.1"/>
    <property type="match status" value="1"/>
</dbReference>
<feature type="binding site" evidence="8">
    <location>
        <begin position="39"/>
        <end position="46"/>
    </location>
    <ligand>
        <name>ATP</name>
        <dbReference type="ChEBI" id="CHEBI:30616"/>
    </ligand>
</feature>